<dbReference type="EMBL" id="JAMKFB020000010">
    <property type="protein sequence ID" value="KAL0183294.1"/>
    <property type="molecule type" value="Genomic_DNA"/>
</dbReference>
<dbReference type="Proteomes" id="UP001529510">
    <property type="component" value="Unassembled WGS sequence"/>
</dbReference>
<feature type="region of interest" description="Disordered" evidence="1">
    <location>
        <begin position="37"/>
        <end position="56"/>
    </location>
</feature>
<comment type="caution">
    <text evidence="2">The sequence shown here is derived from an EMBL/GenBank/DDBJ whole genome shotgun (WGS) entry which is preliminary data.</text>
</comment>
<reference evidence="2 3" key="1">
    <citation type="submission" date="2024-05" db="EMBL/GenBank/DDBJ databases">
        <title>Genome sequencing and assembly of Indian major carp, Cirrhinus mrigala (Hamilton, 1822).</title>
        <authorList>
            <person name="Mohindra V."/>
            <person name="Chowdhury L.M."/>
            <person name="Lal K."/>
            <person name="Jena J.K."/>
        </authorList>
    </citation>
    <scope>NUCLEOTIDE SEQUENCE [LARGE SCALE GENOMIC DNA]</scope>
    <source>
        <strain evidence="2">CM1030</strain>
        <tissue evidence="2">Blood</tissue>
    </source>
</reference>
<evidence type="ECO:0000256" key="1">
    <source>
        <dbReference type="SAM" id="MobiDB-lite"/>
    </source>
</evidence>
<evidence type="ECO:0000313" key="3">
    <source>
        <dbReference type="Proteomes" id="UP001529510"/>
    </source>
</evidence>
<proteinExistence type="predicted"/>
<feature type="non-terminal residue" evidence="2">
    <location>
        <position position="1"/>
    </location>
</feature>
<dbReference type="AlphaFoldDB" id="A0ABD0QAV7"/>
<protein>
    <submittedName>
        <fullName evidence="2">Uncharacterized protein</fullName>
    </submittedName>
</protein>
<keyword evidence="3" id="KW-1185">Reference proteome</keyword>
<feature type="non-terminal residue" evidence="2">
    <location>
        <position position="56"/>
    </location>
</feature>
<name>A0ABD0QAV7_CIRMR</name>
<organism evidence="2 3">
    <name type="scientific">Cirrhinus mrigala</name>
    <name type="common">Mrigala</name>
    <dbReference type="NCBI Taxonomy" id="683832"/>
    <lineage>
        <taxon>Eukaryota</taxon>
        <taxon>Metazoa</taxon>
        <taxon>Chordata</taxon>
        <taxon>Craniata</taxon>
        <taxon>Vertebrata</taxon>
        <taxon>Euteleostomi</taxon>
        <taxon>Actinopterygii</taxon>
        <taxon>Neopterygii</taxon>
        <taxon>Teleostei</taxon>
        <taxon>Ostariophysi</taxon>
        <taxon>Cypriniformes</taxon>
        <taxon>Cyprinidae</taxon>
        <taxon>Labeoninae</taxon>
        <taxon>Labeonini</taxon>
        <taxon>Cirrhinus</taxon>
    </lineage>
</organism>
<gene>
    <name evidence="2" type="ORF">M9458_022669</name>
</gene>
<evidence type="ECO:0000313" key="2">
    <source>
        <dbReference type="EMBL" id="KAL0183294.1"/>
    </source>
</evidence>
<accession>A0ABD0QAV7</accession>
<sequence>RWRTASVSCVICRITCTRKFLELRNFTSKRPITARNQEDTIRRRTSRTVLEDERPK</sequence>